<evidence type="ECO:0000313" key="5">
    <source>
        <dbReference type="EMBL" id="AWI75447.1"/>
    </source>
</evidence>
<protein>
    <recommendedName>
        <fullName evidence="3">Glucokinase</fullName>
        <ecNumber evidence="3">2.7.1.2</ecNumber>
    </recommendedName>
    <alternativeName>
        <fullName evidence="3">Glucose kinase</fullName>
    </alternativeName>
</protein>
<evidence type="ECO:0000256" key="4">
    <source>
        <dbReference type="RuleBase" id="RU004046"/>
    </source>
</evidence>
<keyword evidence="1 3" id="KW-0808">Transferase</keyword>
<comment type="catalytic activity">
    <reaction evidence="3">
        <text>D-glucose + ATP = D-glucose 6-phosphate + ADP + H(+)</text>
        <dbReference type="Rhea" id="RHEA:17825"/>
        <dbReference type="ChEBI" id="CHEBI:4167"/>
        <dbReference type="ChEBI" id="CHEBI:15378"/>
        <dbReference type="ChEBI" id="CHEBI:30616"/>
        <dbReference type="ChEBI" id="CHEBI:61548"/>
        <dbReference type="ChEBI" id="CHEBI:456216"/>
        <dbReference type="EC" id="2.7.1.2"/>
    </reaction>
</comment>
<dbReference type="KEGG" id="acom:CEW83_09665"/>
<comment type="similarity">
    <text evidence="3 4">Belongs to the bacterial glucokinase family.</text>
</comment>
<evidence type="ECO:0000256" key="2">
    <source>
        <dbReference type="ARBA" id="ARBA00022777"/>
    </source>
</evidence>
<dbReference type="PANTHER" id="PTHR47690">
    <property type="entry name" value="GLUCOKINASE"/>
    <property type="match status" value="1"/>
</dbReference>
<dbReference type="EC" id="2.7.1.2" evidence="3"/>
<dbReference type="PANTHER" id="PTHR47690:SF1">
    <property type="entry name" value="GLUCOKINASE"/>
    <property type="match status" value="1"/>
</dbReference>
<keyword evidence="3" id="KW-0963">Cytoplasm</keyword>
<name>A0A2U8GP87_9RHOO</name>
<evidence type="ECO:0000256" key="3">
    <source>
        <dbReference type="HAMAP-Rule" id="MF_00524"/>
    </source>
</evidence>
<proteinExistence type="inferred from homology"/>
<dbReference type="CDD" id="cd24008">
    <property type="entry name" value="ASKHA_NBD_GLK"/>
    <property type="match status" value="1"/>
</dbReference>
<keyword evidence="3" id="KW-0324">Glycolysis</keyword>
<dbReference type="Pfam" id="PF02685">
    <property type="entry name" value="Glucokinase"/>
    <property type="match status" value="1"/>
</dbReference>
<dbReference type="Gene3D" id="3.30.420.40">
    <property type="match status" value="1"/>
</dbReference>
<dbReference type="SUPFAM" id="SSF53067">
    <property type="entry name" value="Actin-like ATPase domain"/>
    <property type="match status" value="1"/>
</dbReference>
<dbReference type="InterPro" id="IPR003836">
    <property type="entry name" value="Glucokinase"/>
</dbReference>
<dbReference type="GO" id="GO:0005536">
    <property type="term" value="F:D-glucose binding"/>
    <property type="evidence" value="ECO:0007669"/>
    <property type="project" value="InterPro"/>
</dbReference>
<dbReference type="EMBL" id="CP022187">
    <property type="protein sequence ID" value="AWI75447.1"/>
    <property type="molecule type" value="Genomic_DNA"/>
</dbReference>
<dbReference type="HAMAP" id="MF_00524">
    <property type="entry name" value="Glucokinase"/>
    <property type="match status" value="1"/>
</dbReference>
<dbReference type="GO" id="GO:0005829">
    <property type="term" value="C:cytosol"/>
    <property type="evidence" value="ECO:0007669"/>
    <property type="project" value="TreeGrafter"/>
</dbReference>
<keyword evidence="2 3" id="KW-0418">Kinase</keyword>
<keyword evidence="3" id="KW-0067">ATP-binding</keyword>
<keyword evidence="3" id="KW-0547">Nucleotide-binding</keyword>
<organism evidence="5 6">
    <name type="scientific">Parazoarcus communis</name>
    <dbReference type="NCBI Taxonomy" id="41977"/>
    <lineage>
        <taxon>Bacteria</taxon>
        <taxon>Pseudomonadati</taxon>
        <taxon>Pseudomonadota</taxon>
        <taxon>Betaproteobacteria</taxon>
        <taxon>Rhodocyclales</taxon>
        <taxon>Zoogloeaceae</taxon>
        <taxon>Parazoarcus</taxon>
    </lineage>
</organism>
<evidence type="ECO:0000313" key="6">
    <source>
        <dbReference type="Proteomes" id="UP000244930"/>
    </source>
</evidence>
<dbReference type="Gene3D" id="3.40.367.20">
    <property type="match status" value="1"/>
</dbReference>
<dbReference type="NCBIfam" id="NF001416">
    <property type="entry name" value="PRK00292.1-3"/>
    <property type="match status" value="1"/>
</dbReference>
<evidence type="ECO:0000256" key="1">
    <source>
        <dbReference type="ARBA" id="ARBA00022679"/>
    </source>
</evidence>
<dbReference type="GO" id="GO:0006096">
    <property type="term" value="P:glycolytic process"/>
    <property type="evidence" value="ECO:0007669"/>
    <property type="project" value="UniProtKB-UniRule"/>
</dbReference>
<dbReference type="NCBIfam" id="TIGR00749">
    <property type="entry name" value="glk"/>
    <property type="match status" value="1"/>
</dbReference>
<reference evidence="5 6" key="1">
    <citation type="submission" date="2017-06" db="EMBL/GenBank/DDBJ databases">
        <title>Azoarcus.</title>
        <authorList>
            <person name="Woo J.-H."/>
            <person name="Kim H.-S."/>
        </authorList>
    </citation>
    <scope>NUCLEOTIDE SEQUENCE [LARGE SCALE GENOMIC DNA]</scope>
    <source>
        <strain evidence="5 6">TSPY31</strain>
    </source>
</reference>
<sequence length="322" mass="33752">MPTSHPDSFPRMVGDIGGTNARFALIHGPACLPQQVETFRCADFAGPREVIARYLKDCGSVQPVWAAIGIATPIDGDQIRMTNHDWAFSIEALRRDLGLARLCFLNDFTALALSIPALAPHELRQVGGGRAAKGRAIGVVGPGTGLGVSGLLPNGKGWIPLEGEGGHVTLAASTAHEAELIGLLARRYSHVSAERLISGAGLVALHEANAALSGRVAEALDPGEISRRALSGECEHCVTVVNDFCALLGTVAADIALILGARGGLYIGGGIVPRLGAFFDASPFRARFEHKGRFSAYLAEVPTFVIDAPWPALIGAARSLED</sequence>
<gene>
    <name evidence="3" type="primary">glk</name>
    <name evidence="5" type="ORF">CEW83_09665</name>
</gene>
<accession>A0A2U8GP87</accession>
<dbReference type="RefSeq" id="WP_108949153.1">
    <property type="nucleotide sequence ID" value="NZ_CP022187.1"/>
</dbReference>
<dbReference type="InterPro" id="IPR043129">
    <property type="entry name" value="ATPase_NBD"/>
</dbReference>
<dbReference type="AlphaFoldDB" id="A0A2U8GP87"/>
<comment type="subcellular location">
    <subcellularLocation>
        <location evidence="3">Cytoplasm</location>
    </subcellularLocation>
</comment>
<dbReference type="Proteomes" id="UP000244930">
    <property type="component" value="Chromosome"/>
</dbReference>
<dbReference type="GO" id="GO:0005524">
    <property type="term" value="F:ATP binding"/>
    <property type="evidence" value="ECO:0007669"/>
    <property type="project" value="UniProtKB-UniRule"/>
</dbReference>
<feature type="binding site" evidence="3">
    <location>
        <begin position="14"/>
        <end position="19"/>
    </location>
    <ligand>
        <name>ATP</name>
        <dbReference type="ChEBI" id="CHEBI:30616"/>
    </ligand>
</feature>
<keyword evidence="6" id="KW-1185">Reference proteome</keyword>
<dbReference type="GO" id="GO:0004340">
    <property type="term" value="F:glucokinase activity"/>
    <property type="evidence" value="ECO:0007669"/>
    <property type="project" value="UniProtKB-UniRule"/>
</dbReference>
<dbReference type="InterPro" id="IPR050201">
    <property type="entry name" value="Bacterial_glucokinase"/>
</dbReference>